<dbReference type="AlphaFoldDB" id="A0A645BFJ6"/>
<evidence type="ECO:0000313" key="1">
    <source>
        <dbReference type="EMBL" id="MPM64107.1"/>
    </source>
</evidence>
<protein>
    <submittedName>
        <fullName evidence="1">Uncharacterized protein</fullName>
    </submittedName>
</protein>
<accession>A0A645BFJ6</accession>
<sequence>MEFRHNFIGLLAGFLEEGIILIKLFDFPFTICEGFGDSDSGDTVFQIGIDFPDGNTIFRKGLFHACS</sequence>
<dbReference type="EMBL" id="VSSQ01019775">
    <property type="protein sequence ID" value="MPM64107.1"/>
    <property type="molecule type" value="Genomic_DNA"/>
</dbReference>
<organism evidence="1">
    <name type="scientific">bioreactor metagenome</name>
    <dbReference type="NCBI Taxonomy" id="1076179"/>
    <lineage>
        <taxon>unclassified sequences</taxon>
        <taxon>metagenomes</taxon>
        <taxon>ecological metagenomes</taxon>
    </lineage>
</organism>
<comment type="caution">
    <text evidence="1">The sequence shown here is derived from an EMBL/GenBank/DDBJ whole genome shotgun (WGS) entry which is preliminary data.</text>
</comment>
<reference evidence="1" key="1">
    <citation type="submission" date="2019-08" db="EMBL/GenBank/DDBJ databases">
        <authorList>
            <person name="Kucharzyk K."/>
            <person name="Murdoch R.W."/>
            <person name="Higgins S."/>
            <person name="Loffler F."/>
        </authorList>
    </citation>
    <scope>NUCLEOTIDE SEQUENCE</scope>
</reference>
<proteinExistence type="predicted"/>
<gene>
    <name evidence="1" type="ORF">SDC9_110993</name>
</gene>
<name>A0A645BFJ6_9ZZZZ</name>